<feature type="transmembrane region" description="Helical" evidence="1">
    <location>
        <begin position="448"/>
        <end position="470"/>
    </location>
</feature>
<keyword evidence="1" id="KW-0812">Transmembrane</keyword>
<feature type="transmembrane region" description="Helical" evidence="1">
    <location>
        <begin position="416"/>
        <end position="436"/>
    </location>
</feature>
<dbReference type="SMR" id="A0A0H3GFD9"/>
<evidence type="ECO:0000313" key="2">
    <source>
        <dbReference type="EMBL" id="AEO06079.1"/>
    </source>
</evidence>
<accession>A0A0H3GFD9</accession>
<feature type="transmembrane region" description="Helical" evidence="1">
    <location>
        <begin position="197"/>
        <end position="227"/>
    </location>
</feature>
<dbReference type="RefSeq" id="WP_014600719.1">
    <property type="nucleotide sequence ID" value="NC_017544.1"/>
</dbReference>
<gene>
    <name evidence="2" type="ordered locus">LMRG_00541</name>
</gene>
<reference evidence="3" key="1">
    <citation type="submission" date="2010-04" db="EMBL/GenBank/DDBJ databases">
        <title>The genome sequence of Listeria monocytogenes strain 10403S.</title>
        <authorList>
            <consortium name="The Broad Institute Genome Sequencing Platform"/>
            <consortium name="The Broad Institute Genome Sequencing Center for Infectious Disease."/>
            <person name="Borowsky M."/>
            <person name="Borodovsky M."/>
            <person name="Young S.K."/>
            <person name="Zeng Q."/>
            <person name="Koehrsen M."/>
            <person name="Fitzgerald M."/>
            <person name="Wiedmann M."/>
            <person name="Swaminathan B."/>
            <person name="Lauer P."/>
            <person name="Portnoy D."/>
            <person name="Cossart P."/>
            <person name="Buchrieser C."/>
            <person name="Higgins D."/>
            <person name="Abouelleil A."/>
            <person name="Alvarado L."/>
            <person name="Arachchi H.M."/>
            <person name="Berlin A."/>
            <person name="Borenstein D."/>
            <person name="Brown A."/>
            <person name="Chapman S.B."/>
            <person name="Chen Z."/>
            <person name="Dunbar C.D."/>
            <person name="Engels R."/>
            <person name="Freedman E."/>
            <person name="Gearin G."/>
            <person name="Gellesch M."/>
            <person name="Goldberg J."/>
            <person name="Griggs A."/>
            <person name="Gujja S."/>
            <person name="Heilman E."/>
            <person name="Heiman D."/>
            <person name="Howarth C."/>
            <person name="Jen D."/>
            <person name="Larson L."/>
            <person name="Lui A."/>
            <person name="MacDonald J."/>
            <person name="Mehta T."/>
            <person name="Montmayeur A."/>
            <person name="Neiman D."/>
            <person name="Park D."/>
            <person name="Pearson M."/>
            <person name="Priest M."/>
            <person name="Richards J."/>
            <person name="Roberts A."/>
            <person name="Saif S."/>
            <person name="Shea T."/>
            <person name="Shenoy N."/>
            <person name="Sisk P."/>
            <person name="Stolte C."/>
            <person name="Sykes S."/>
            <person name="Walk T."/>
            <person name="White J."/>
            <person name="Yandava C."/>
            <person name="Haas B."/>
            <person name="Nusbaum C."/>
            <person name="Birren B."/>
        </authorList>
    </citation>
    <scope>NUCLEOTIDE SEQUENCE [LARGE SCALE GENOMIC DNA]</scope>
    <source>
        <strain evidence="3">10403S</strain>
    </source>
</reference>
<protein>
    <recommendedName>
        <fullName evidence="4">YfhO family protein</fullName>
    </recommendedName>
</protein>
<feature type="transmembrane region" description="Helical" evidence="1">
    <location>
        <begin position="119"/>
        <end position="139"/>
    </location>
</feature>
<dbReference type="AlphaFoldDB" id="A0A0H3GFD9"/>
<dbReference type="InterPro" id="IPR018580">
    <property type="entry name" value="Uncharacterised_YfhO"/>
</dbReference>
<feature type="transmembrane region" description="Helical" evidence="1">
    <location>
        <begin position="392"/>
        <end position="410"/>
    </location>
</feature>
<feature type="transmembrane region" description="Helical" evidence="1">
    <location>
        <begin position="923"/>
        <end position="944"/>
    </location>
</feature>
<dbReference type="PANTHER" id="PTHR38454">
    <property type="entry name" value="INTEGRAL MEMBRANE PROTEIN-RELATED"/>
    <property type="match status" value="1"/>
</dbReference>
<keyword evidence="1" id="KW-0472">Membrane</keyword>
<dbReference type="KEGG" id="lmt:LMRG_00541"/>
<feature type="transmembrane region" description="Helical" evidence="1">
    <location>
        <begin position="363"/>
        <end position="380"/>
    </location>
</feature>
<dbReference type="Proteomes" id="UP000001288">
    <property type="component" value="Chromosome"/>
</dbReference>
<feature type="transmembrane region" description="Helical" evidence="1">
    <location>
        <begin position="21"/>
        <end position="42"/>
    </location>
</feature>
<feature type="transmembrane region" description="Helical" evidence="1">
    <location>
        <begin position="304"/>
        <end position="324"/>
    </location>
</feature>
<sequence>MEDVRKKWKKVQWDNEITYKTFLTYSVLFVLVTISIYLLFWLRGYSFIWSHDGFNQHYPILKEFRNMLVDFLKHPTQVPELWSWQIGMGGDVVGSFGYYVLGDIFAYLVVLFPADQMELAYTTLILLRLFCVGIAFLALAKNFKINHIAAVTGSLVYVFSGYLFVSATRHPFFITPMILLPLLCLCVERVLQKKSPVPLILVICWTLVSNFYFAYMLAIMVCIYTVIRYFTHYKKQGIPLLSTIGKLAVYAITGFLMACILFLPNLIAFLGSSRANGEFANGLWFYDLSYYLSLGKMYITTESAGYWANLGFAAIAVFVLPFIWQYRKKYPVVFISLVLGLGMMLFPFFGALFNGLSSPSNRWMFAVALPVSIGVSFLLTDYKTLTKKDMRNFLITLIIFIVVSWWGPNFNIYQPILLVPLILMLLTFFVFFLQFINLNYIKKKAYNGLFYFLIIMLVCVNLAYMGNYMFSKNGANKVQGQLNSGVVERKITELYGGADKKIDKSSFYRTSLSSGYNGFYDNSDANILLDVNTVNSFYSITNGAVADLASELNNSQFRMTLPLGQMDNRTIFTNILGTTYLFARDDQAGRIPYGFKKIDSAEIERVDKPGISHTDVYESENSVPLMYMNYHTEDRESYEKLSPLEKEEALSYNAIIDNKDTSKREYKSNIKELEFETSIPKVNGKAPAKLTKDKIEVSNAENSIQFKLKNPEETKNAELYFYIDGLDFTPYTFKQRKDIAFAKDEYKTKNMRYNYYRNNLTKRIKEDYTLTAKTSNRVVSASQVDKSELSGYFKRDNMLLNGGFSEKARKQVSINLSGLGTYDYDNIKIYAVPFDDSYTKRMQELKKQAATDLKFDTNKVSAKVSAKQDGVLVTTIPYTKGWKVKVDGKEVSTEKVNTGFIGFSLDKGLHTIEMNYETPMLKAGMVASGLGVILFAGIIVVYHLRKRKNKTQ</sequence>
<feature type="transmembrane region" description="Helical" evidence="1">
    <location>
        <begin position="331"/>
        <end position="351"/>
    </location>
</feature>
<name>A0A0H3GFD9_LISM4</name>
<organism evidence="2 3">
    <name type="scientific">Listeria monocytogenes serotype 1/2a (strain 10403S)</name>
    <dbReference type="NCBI Taxonomy" id="393133"/>
    <lineage>
        <taxon>Bacteria</taxon>
        <taxon>Bacillati</taxon>
        <taxon>Bacillota</taxon>
        <taxon>Bacilli</taxon>
        <taxon>Bacillales</taxon>
        <taxon>Listeriaceae</taxon>
        <taxon>Listeria</taxon>
    </lineage>
</organism>
<keyword evidence="1" id="KW-1133">Transmembrane helix</keyword>
<feature type="transmembrane region" description="Helical" evidence="1">
    <location>
        <begin position="247"/>
        <end position="270"/>
    </location>
</feature>
<evidence type="ECO:0000256" key="1">
    <source>
        <dbReference type="SAM" id="Phobius"/>
    </source>
</evidence>
<feature type="transmembrane region" description="Helical" evidence="1">
    <location>
        <begin position="145"/>
        <end position="165"/>
    </location>
</feature>
<dbReference type="EMBL" id="CP002002">
    <property type="protein sequence ID" value="AEO06079.1"/>
    <property type="molecule type" value="Genomic_DNA"/>
</dbReference>
<feature type="transmembrane region" description="Helical" evidence="1">
    <location>
        <begin position="92"/>
        <end position="112"/>
    </location>
</feature>
<evidence type="ECO:0008006" key="4">
    <source>
        <dbReference type="Google" id="ProtNLM"/>
    </source>
</evidence>
<dbReference type="PANTHER" id="PTHR38454:SF1">
    <property type="entry name" value="INTEGRAL MEMBRANE PROTEIN"/>
    <property type="match status" value="1"/>
</dbReference>
<feature type="transmembrane region" description="Helical" evidence="1">
    <location>
        <begin position="172"/>
        <end position="191"/>
    </location>
</feature>
<evidence type="ECO:0000313" key="3">
    <source>
        <dbReference type="Proteomes" id="UP000001288"/>
    </source>
</evidence>
<dbReference type="Pfam" id="PF09586">
    <property type="entry name" value="YfhO"/>
    <property type="match status" value="1"/>
</dbReference>
<dbReference type="HOGENOM" id="CLU_008413_1_0_9"/>
<proteinExistence type="predicted"/>